<gene>
    <name evidence="2" type="ORF">A9J31_08105</name>
</gene>
<name>A0A1A7R852_9GAMM</name>
<dbReference type="PANTHER" id="PTHR37292:SF2">
    <property type="entry name" value="DUF262 DOMAIN-CONTAINING PROTEIN"/>
    <property type="match status" value="1"/>
</dbReference>
<evidence type="ECO:0000313" key="3">
    <source>
        <dbReference type="Proteomes" id="UP000185753"/>
    </source>
</evidence>
<comment type="caution">
    <text evidence="2">The sequence shown here is derived from an EMBL/GenBank/DDBJ whole genome shotgun (WGS) entry which is preliminary data.</text>
</comment>
<sequence length="621" mass="72206">MGYSTLSIREVTRQIEQNKVFLPALQRKFVWKKEQIERLFDSIMRGYPIGAFLFWELDAKVAKDYVFYEFLKDYDERTPYNRRKEGAFSHEQIIGVLDGQQRLSSMYIGFNGFHKTKNSYAWKSNPNAYPEKRLYLDLLNLPYVIDSGEIKLNEAENYPFSFLTEKESQKLERKIEDQIKPCYWFKVGESLYWDNDEDIEAYYQTLAAQIQSAHQGQKMFLAAFEQHQTQVLLGLKTLHARLHDANLISYFQVRENDLENILKIFVRVNSGGTILSKTDLLFSTVVATWSDGRDKIEKLNKDINAIGQRFKFGNEFIMRACLYLTDLDVKYKVNSFKAENVEKIKNSWENIQKAIDRAVRILDEFGYSGEHLPSQNALLPIVYHLYKGGQVDDISKKQMIKYLVHANVKQIFGSSQESVLQELRRALRDKNEHGIYVLKQSKFDFEVLKSTKLSGGKSLLVTDDNIDDVLSREYGAITFNILVLLNPDFRLRDVNFAQDHIHPKSKFNKTEMSKAGIPVELHQKMIDLKDSLPNLQLLNGRWNSGKNDKPLEDWFAEQSKADQEAIRSTGLYPNDVSLEFTEFLKFHEKRKALLKEQLYNVLDIKPIMQNIVPNVEVGEAV</sequence>
<accession>A0A1A7R852</accession>
<dbReference type="Proteomes" id="UP000185753">
    <property type="component" value="Unassembled WGS sequence"/>
</dbReference>
<dbReference type="AlphaFoldDB" id="A0A1A7R852"/>
<dbReference type="PANTHER" id="PTHR37292">
    <property type="entry name" value="VNG6097C"/>
    <property type="match status" value="1"/>
</dbReference>
<dbReference type="RefSeq" id="WP_067766287.1">
    <property type="nucleotide sequence ID" value="NZ_LZDS01000027.1"/>
</dbReference>
<proteinExistence type="predicted"/>
<evidence type="ECO:0000259" key="1">
    <source>
        <dbReference type="Pfam" id="PF03235"/>
    </source>
</evidence>
<reference evidence="3" key="1">
    <citation type="submission" date="2016-06" db="EMBL/GenBank/DDBJ databases">
        <authorList>
            <person name="Radolfova-Krizova L."/>
            <person name="Nemec A."/>
        </authorList>
    </citation>
    <scope>NUCLEOTIDE SEQUENCE [LARGE SCALE GENOMIC DNA]</scope>
    <source>
        <strain evidence="3">ANC 4275</strain>
    </source>
</reference>
<keyword evidence="3" id="KW-1185">Reference proteome</keyword>
<dbReference type="STRING" id="1443941.A9J31_08105"/>
<dbReference type="InterPro" id="IPR004919">
    <property type="entry name" value="GmrSD_N"/>
</dbReference>
<protein>
    <recommendedName>
        <fullName evidence="1">GmrSD restriction endonucleases N-terminal domain-containing protein</fullName>
    </recommendedName>
</protein>
<dbReference type="OrthoDB" id="9798761at2"/>
<dbReference type="EMBL" id="LZDS01000027">
    <property type="protein sequence ID" value="OBX28066.1"/>
    <property type="molecule type" value="Genomic_DNA"/>
</dbReference>
<dbReference type="Pfam" id="PF03235">
    <property type="entry name" value="GmrSD_N"/>
    <property type="match status" value="1"/>
</dbReference>
<organism evidence="2 3">
    <name type="scientific">Acinetobacter gandensis</name>
    <dbReference type="NCBI Taxonomy" id="1443941"/>
    <lineage>
        <taxon>Bacteria</taxon>
        <taxon>Pseudomonadati</taxon>
        <taxon>Pseudomonadota</taxon>
        <taxon>Gammaproteobacteria</taxon>
        <taxon>Moraxellales</taxon>
        <taxon>Moraxellaceae</taxon>
        <taxon>Acinetobacter</taxon>
    </lineage>
</organism>
<evidence type="ECO:0000313" key="2">
    <source>
        <dbReference type="EMBL" id="OBX28066.1"/>
    </source>
</evidence>
<feature type="domain" description="GmrSD restriction endonucleases N-terminal" evidence="1">
    <location>
        <begin position="13"/>
        <end position="283"/>
    </location>
</feature>